<name>A0AA86QZT4_9EUKA</name>
<dbReference type="AlphaFoldDB" id="A0AA86QZT4"/>
<protein>
    <submittedName>
        <fullName evidence="2">Hypothetical_protein</fullName>
    </submittedName>
</protein>
<dbReference type="EMBL" id="CATOUU010000974">
    <property type="protein sequence ID" value="CAI9964266.1"/>
    <property type="molecule type" value="Genomic_DNA"/>
</dbReference>
<comment type="caution">
    <text evidence="1">The sequence shown here is derived from an EMBL/GenBank/DDBJ whole genome shotgun (WGS) entry which is preliminary data.</text>
</comment>
<accession>A0AA86QZT4</accession>
<evidence type="ECO:0000313" key="3">
    <source>
        <dbReference type="Proteomes" id="UP001642409"/>
    </source>
</evidence>
<organism evidence="1">
    <name type="scientific">Hexamita inflata</name>
    <dbReference type="NCBI Taxonomy" id="28002"/>
    <lineage>
        <taxon>Eukaryota</taxon>
        <taxon>Metamonada</taxon>
        <taxon>Diplomonadida</taxon>
        <taxon>Hexamitidae</taxon>
        <taxon>Hexamitinae</taxon>
        <taxon>Hexamita</taxon>
    </lineage>
</organism>
<dbReference type="Proteomes" id="UP001642409">
    <property type="component" value="Unassembled WGS sequence"/>
</dbReference>
<keyword evidence="3" id="KW-1185">Reference proteome</keyword>
<evidence type="ECO:0000313" key="1">
    <source>
        <dbReference type="EMBL" id="CAI9964266.1"/>
    </source>
</evidence>
<dbReference type="EMBL" id="CAXDID020000372">
    <property type="protein sequence ID" value="CAL6083385.1"/>
    <property type="molecule type" value="Genomic_DNA"/>
</dbReference>
<reference evidence="2 3" key="2">
    <citation type="submission" date="2024-07" db="EMBL/GenBank/DDBJ databases">
        <authorList>
            <person name="Akdeniz Z."/>
        </authorList>
    </citation>
    <scope>NUCLEOTIDE SEQUENCE [LARGE SCALE GENOMIC DNA]</scope>
</reference>
<sequence>MQIRRPKLLQSKGNQHSLSCLKIQQLVPIKNSTQNLKIVTQTDETSCNSELDVQLSFQIESKEFYNAIINASFITSDEQSIQYRYAKIKQLRTEIDEIGDQIQKYDDMAVIIDQQVKYLGKKIRAVKIVLNMNKLMKKEL</sequence>
<gene>
    <name evidence="1" type="ORF">HINF_LOCUS51911</name>
    <name evidence="2" type="ORF">HINF_LOCUS61697</name>
</gene>
<reference evidence="1" key="1">
    <citation type="submission" date="2023-06" db="EMBL/GenBank/DDBJ databases">
        <authorList>
            <person name="Kurt Z."/>
        </authorList>
    </citation>
    <scope>NUCLEOTIDE SEQUENCE</scope>
</reference>
<evidence type="ECO:0000313" key="2">
    <source>
        <dbReference type="EMBL" id="CAL6083385.1"/>
    </source>
</evidence>
<proteinExistence type="predicted"/>